<reference evidence="1 2" key="1">
    <citation type="journal article" date="2011" name="Front. Microbiol.">
        <title>Genomic signatures of strain selection and enhancement in Bacillus atrophaeus var. globigii, a historical biowarfare simulant.</title>
        <authorList>
            <person name="Gibbons H.S."/>
            <person name="Broomall S.M."/>
            <person name="McNew L.A."/>
            <person name="Daligault H."/>
            <person name="Chapman C."/>
            <person name="Bruce D."/>
            <person name="Karavis M."/>
            <person name="Krepps M."/>
            <person name="McGregor P.A."/>
            <person name="Hong C."/>
            <person name="Park K.H."/>
            <person name="Akmal A."/>
            <person name="Feldman A."/>
            <person name="Lin J.S."/>
            <person name="Chang W.E."/>
            <person name="Higgs B.W."/>
            <person name="Demirev P."/>
            <person name="Lindquist J."/>
            <person name="Liem A."/>
            <person name="Fochler E."/>
            <person name="Read T.D."/>
            <person name="Tapia R."/>
            <person name="Johnson S."/>
            <person name="Bishop-Lilly K.A."/>
            <person name="Detter C."/>
            <person name="Han C."/>
            <person name="Sozhamannan S."/>
            <person name="Rosenzweig C.N."/>
            <person name="Skowronski E.W."/>
        </authorList>
    </citation>
    <scope>NUCLEOTIDE SEQUENCE [LARGE SCALE GENOMIC DNA]</scope>
    <source>
        <strain evidence="1 2">1942</strain>
    </source>
</reference>
<protein>
    <submittedName>
        <fullName evidence="1">Uncharacterized protein</fullName>
    </submittedName>
</protein>
<name>A0ABM5M2I2_BACA1</name>
<keyword evidence="2" id="KW-1185">Reference proteome</keyword>
<dbReference type="EMBL" id="CP002207">
    <property type="protein sequence ID" value="ADP34390.1"/>
    <property type="molecule type" value="Genomic_DNA"/>
</dbReference>
<proteinExistence type="predicted"/>
<evidence type="ECO:0000313" key="2">
    <source>
        <dbReference type="Proteomes" id="UP000006867"/>
    </source>
</evidence>
<organism evidence="1 2">
    <name type="scientific">Bacillus atrophaeus (strain 1942)</name>
    <dbReference type="NCBI Taxonomy" id="720555"/>
    <lineage>
        <taxon>Bacteria</taxon>
        <taxon>Bacillati</taxon>
        <taxon>Bacillota</taxon>
        <taxon>Bacilli</taxon>
        <taxon>Bacillales</taxon>
        <taxon>Bacillaceae</taxon>
        <taxon>Bacillus</taxon>
    </lineage>
</organism>
<dbReference type="Proteomes" id="UP000006867">
    <property type="component" value="Chromosome"/>
</dbReference>
<accession>A0ABM5M2I2</accession>
<sequence length="37" mass="4147">MTGAVFQAIPDVMGAADVIKHRLLLNSLFKKRSKSFR</sequence>
<evidence type="ECO:0000313" key="1">
    <source>
        <dbReference type="EMBL" id="ADP34390.1"/>
    </source>
</evidence>
<gene>
    <name evidence="1" type="ordered locus">BATR1942_17365</name>
</gene>